<dbReference type="Gene3D" id="3.10.350.10">
    <property type="entry name" value="LysM domain"/>
    <property type="match status" value="1"/>
</dbReference>
<sequence length="391" mass="44568">MPDQQQSSIKFSLEESVLFQSGQEVDELVSISLDPNISILEEDDFVFLRGYLGLAGEYKPVIPEHGEDQPHDDTGHFIQVQEREEGDFVFSHQFPVDITIPKQRVANVDELFVEVESFDYDLPENSCLKIDAEVIVYGLHDSQGEEQIKKDDGDEPERSSYVDKHEEQSDIDEESGEGAVEIQLQHAEEETLESINRNDTEEEAGKHSAESDSLYEPFTAEARSISDSNEADPPAHLQHQPAFPFPFPVLPEMDMDELAMRAKKFFKEMEKSDESSSSSTESPQKVEETSSYESSGQESSDKAQPKYKEKPKKKKGKYHTMSFADFFSRKEDDEPAKIKVCLVQQGDSIERLADKYEVSVQQILRANKLESEHELYEGQVLYIPEKTAYRK</sequence>
<dbReference type="InterPro" id="IPR048862">
    <property type="entry name" value="SPOCS_spoVID_N"/>
</dbReference>
<proteinExistence type="predicted"/>
<feature type="compositionally biased region" description="Basic and acidic residues" evidence="1">
    <location>
        <begin position="196"/>
        <end position="210"/>
    </location>
</feature>
<feature type="compositionally biased region" description="Basic and acidic residues" evidence="1">
    <location>
        <begin position="299"/>
        <end position="308"/>
    </location>
</feature>
<keyword evidence="4" id="KW-1185">Reference proteome</keyword>
<dbReference type="EMBL" id="JAFBFH010000002">
    <property type="protein sequence ID" value="MBM7713466.1"/>
    <property type="molecule type" value="Genomic_DNA"/>
</dbReference>
<evidence type="ECO:0000256" key="1">
    <source>
        <dbReference type="SAM" id="MobiDB-lite"/>
    </source>
</evidence>
<feature type="compositionally biased region" description="Low complexity" evidence="1">
    <location>
        <begin position="289"/>
        <end position="298"/>
    </location>
</feature>
<dbReference type="InterPro" id="IPR018392">
    <property type="entry name" value="LysM"/>
</dbReference>
<feature type="region of interest" description="Disordered" evidence="1">
    <location>
        <begin position="145"/>
        <end position="243"/>
    </location>
</feature>
<feature type="domain" description="LysM" evidence="2">
    <location>
        <begin position="339"/>
        <end position="383"/>
    </location>
</feature>
<dbReference type="RefSeq" id="WP_205178244.1">
    <property type="nucleotide sequence ID" value="NZ_JAFBFH010000002.1"/>
</dbReference>
<dbReference type="PROSITE" id="PS51782">
    <property type="entry name" value="LYSM"/>
    <property type="match status" value="1"/>
</dbReference>
<evidence type="ECO:0000313" key="4">
    <source>
        <dbReference type="Proteomes" id="UP000823485"/>
    </source>
</evidence>
<evidence type="ECO:0000259" key="2">
    <source>
        <dbReference type="PROSITE" id="PS51782"/>
    </source>
</evidence>
<protein>
    <submittedName>
        <fullName evidence="3">Stage VI sporulation protein D</fullName>
    </submittedName>
</protein>
<dbReference type="InterPro" id="IPR014256">
    <property type="entry name" value="Spore_VI_D"/>
</dbReference>
<dbReference type="Pfam" id="PF01476">
    <property type="entry name" value="LysM"/>
    <property type="match status" value="1"/>
</dbReference>
<accession>A0ABS2R1D7</accession>
<reference evidence="3 4" key="1">
    <citation type="submission" date="2021-01" db="EMBL/GenBank/DDBJ databases">
        <title>Genomic Encyclopedia of Type Strains, Phase IV (KMG-IV): sequencing the most valuable type-strain genomes for metagenomic binning, comparative biology and taxonomic classification.</title>
        <authorList>
            <person name="Goeker M."/>
        </authorList>
    </citation>
    <scope>NUCLEOTIDE SEQUENCE [LARGE SCALE GENOMIC DNA]</scope>
    <source>
        <strain evidence="3 4">DSM 105453</strain>
    </source>
</reference>
<feature type="region of interest" description="Disordered" evidence="1">
    <location>
        <begin position="266"/>
        <end position="317"/>
    </location>
</feature>
<name>A0ABS2R1D7_9BACI</name>
<evidence type="ECO:0000313" key="3">
    <source>
        <dbReference type="EMBL" id="MBM7713466.1"/>
    </source>
</evidence>
<dbReference type="SUPFAM" id="SSF54106">
    <property type="entry name" value="LysM domain"/>
    <property type="match status" value="1"/>
</dbReference>
<dbReference type="NCBIfam" id="TIGR02907">
    <property type="entry name" value="spore_VI_D"/>
    <property type="match status" value="1"/>
</dbReference>
<dbReference type="CDD" id="cd00118">
    <property type="entry name" value="LysM"/>
    <property type="match status" value="1"/>
</dbReference>
<organism evidence="3 4">
    <name type="scientific">Siminovitchia thermophila</name>
    <dbReference type="NCBI Taxonomy" id="1245522"/>
    <lineage>
        <taxon>Bacteria</taxon>
        <taxon>Bacillati</taxon>
        <taxon>Bacillota</taxon>
        <taxon>Bacilli</taxon>
        <taxon>Bacillales</taxon>
        <taxon>Bacillaceae</taxon>
        <taxon>Siminovitchia</taxon>
    </lineage>
</organism>
<dbReference type="Pfam" id="PF20918">
    <property type="entry name" value="SPOCS_spoVID-N"/>
    <property type="match status" value="1"/>
</dbReference>
<gene>
    <name evidence="3" type="ORF">JOC94_000434</name>
</gene>
<feature type="compositionally biased region" description="Basic and acidic residues" evidence="1">
    <location>
        <begin position="145"/>
        <end position="168"/>
    </location>
</feature>
<comment type="caution">
    <text evidence="3">The sequence shown here is derived from an EMBL/GenBank/DDBJ whole genome shotgun (WGS) entry which is preliminary data.</text>
</comment>
<dbReference type="InterPro" id="IPR036779">
    <property type="entry name" value="LysM_dom_sf"/>
</dbReference>
<dbReference type="Proteomes" id="UP000823485">
    <property type="component" value="Unassembled WGS sequence"/>
</dbReference>
<dbReference type="SMART" id="SM00257">
    <property type="entry name" value="LysM"/>
    <property type="match status" value="1"/>
</dbReference>